<organism evidence="3 4">
    <name type="scientific">Lentinula aciculospora</name>
    <dbReference type="NCBI Taxonomy" id="153920"/>
    <lineage>
        <taxon>Eukaryota</taxon>
        <taxon>Fungi</taxon>
        <taxon>Dikarya</taxon>
        <taxon>Basidiomycota</taxon>
        <taxon>Agaricomycotina</taxon>
        <taxon>Agaricomycetes</taxon>
        <taxon>Agaricomycetidae</taxon>
        <taxon>Agaricales</taxon>
        <taxon>Marasmiineae</taxon>
        <taxon>Omphalotaceae</taxon>
        <taxon>Lentinula</taxon>
    </lineage>
</organism>
<keyword evidence="4" id="KW-1185">Reference proteome</keyword>
<dbReference type="PANTHER" id="PTHR34815:SF2">
    <property type="entry name" value="N-ACETYLTRANSFERASE DOMAIN-CONTAINING PROTEIN"/>
    <property type="match status" value="1"/>
</dbReference>
<dbReference type="Proteomes" id="UP001150266">
    <property type="component" value="Unassembled WGS sequence"/>
</dbReference>
<name>A0A9W9A3M4_9AGAR</name>
<dbReference type="OrthoDB" id="2020070at2759"/>
<proteinExistence type="predicted"/>
<protein>
    <recommendedName>
        <fullName evidence="2">LYC1 C-terminal domain-containing protein</fullName>
    </recommendedName>
</protein>
<reference evidence="3" key="1">
    <citation type="submission" date="2022-08" db="EMBL/GenBank/DDBJ databases">
        <title>A Global Phylogenomic Analysis of the Shiitake Genus Lentinula.</title>
        <authorList>
            <consortium name="DOE Joint Genome Institute"/>
            <person name="Sierra-Patev S."/>
            <person name="Min B."/>
            <person name="Naranjo-Ortiz M."/>
            <person name="Looney B."/>
            <person name="Konkel Z."/>
            <person name="Slot J.C."/>
            <person name="Sakamoto Y."/>
            <person name="Steenwyk J.L."/>
            <person name="Rokas A."/>
            <person name="Carro J."/>
            <person name="Camarero S."/>
            <person name="Ferreira P."/>
            <person name="Molpeceres G."/>
            <person name="Ruiz-Duenas F.J."/>
            <person name="Serrano A."/>
            <person name="Henrissat B."/>
            <person name="Drula E."/>
            <person name="Hughes K.W."/>
            <person name="Mata J.L."/>
            <person name="Ishikawa N.K."/>
            <person name="Vargas-Isla R."/>
            <person name="Ushijima S."/>
            <person name="Smith C.A."/>
            <person name="Ahrendt S."/>
            <person name="Andreopoulos W."/>
            <person name="He G."/>
            <person name="Labutti K."/>
            <person name="Lipzen A."/>
            <person name="Ng V."/>
            <person name="Riley R."/>
            <person name="Sandor L."/>
            <person name="Barry K."/>
            <person name="Martinez A.T."/>
            <person name="Xiao Y."/>
            <person name="Gibbons J.G."/>
            <person name="Terashima K."/>
            <person name="Grigoriev I.V."/>
            <person name="Hibbett D.S."/>
        </authorList>
    </citation>
    <scope>NUCLEOTIDE SEQUENCE</scope>
    <source>
        <strain evidence="3">JLM2183</strain>
    </source>
</reference>
<dbReference type="EMBL" id="JAOTPV010000017">
    <property type="protein sequence ID" value="KAJ4473727.1"/>
    <property type="molecule type" value="Genomic_DNA"/>
</dbReference>
<sequence>MDPSTLSIFPATPRQTEASRRATGSSDWGNGMTLDQYVQRDMDLEKSDCGRDGKYMTWVLAPRTNPSALDFLCSCEIFRRDGLSARTNPNTPSDPKPWIEQVECYGIASVFTPPSNRGKGYARLMMSLLHWILAGNKLPFNSFPSDVWGSKPVAPSEMGNATFSALWSDVGDFYEWCSPDCAVPTKKKNGWVVRGLRTTRWRPRKNVDSLMYTDSAFTGQWHWLTHEEVDQLCIHDAKRMPDDLRARWLDHSSAPPTEPKTLFTFLPSGGVEAFQRERLRHFWEKENIAHWGVVFIDPANECTSDLSMAQAFATWTLELRPSAPRTLVVTRLHCATHSEQPERVECRISGILQGIWEYSIKYDIEVIEIWNFPTDIKEVGYRRAERWFVPFGEEEEYERPEHLPAFKWYGHGSEAGADMDFENSSEIEWMFNERFCWC</sequence>
<evidence type="ECO:0000259" key="2">
    <source>
        <dbReference type="Pfam" id="PF22998"/>
    </source>
</evidence>
<dbReference type="InterPro" id="IPR055100">
    <property type="entry name" value="GNAT_LYC1-like"/>
</dbReference>
<dbReference type="PANTHER" id="PTHR34815">
    <property type="entry name" value="LYSINE ACETYLTRANSFERASE"/>
    <property type="match status" value="1"/>
</dbReference>
<gene>
    <name evidence="3" type="ORF">J3R30DRAFT_3511305</name>
</gene>
<evidence type="ECO:0000313" key="4">
    <source>
        <dbReference type="Proteomes" id="UP001150266"/>
    </source>
</evidence>
<dbReference type="InterPro" id="IPR053013">
    <property type="entry name" value="LAT"/>
</dbReference>
<evidence type="ECO:0000313" key="3">
    <source>
        <dbReference type="EMBL" id="KAJ4473727.1"/>
    </source>
</evidence>
<feature type="region of interest" description="Disordered" evidence="1">
    <location>
        <begin position="1"/>
        <end position="26"/>
    </location>
</feature>
<feature type="domain" description="LYC1 C-terminal" evidence="2">
    <location>
        <begin position="217"/>
        <end position="438"/>
    </location>
</feature>
<comment type="caution">
    <text evidence="3">The sequence shown here is derived from an EMBL/GenBank/DDBJ whole genome shotgun (WGS) entry which is preliminary data.</text>
</comment>
<dbReference type="AlphaFoldDB" id="A0A9W9A3M4"/>
<evidence type="ECO:0000256" key="1">
    <source>
        <dbReference type="SAM" id="MobiDB-lite"/>
    </source>
</evidence>
<accession>A0A9W9A3M4</accession>
<dbReference type="Pfam" id="PF22998">
    <property type="entry name" value="GNAT_LYC1-like"/>
    <property type="match status" value="1"/>
</dbReference>